<dbReference type="InterPro" id="IPR001509">
    <property type="entry name" value="Epimerase_deHydtase"/>
</dbReference>
<comment type="caution">
    <text evidence="2">The sequence shown here is derived from an EMBL/GenBank/DDBJ whole genome shotgun (WGS) entry which is preliminary data.</text>
</comment>
<dbReference type="EMBL" id="JASZZN010000008">
    <property type="protein sequence ID" value="MDM4016301.1"/>
    <property type="molecule type" value="Genomic_DNA"/>
</dbReference>
<name>A0ABT7PJ54_9BACT</name>
<protein>
    <submittedName>
        <fullName evidence="2">SDR family oxidoreductase</fullName>
    </submittedName>
</protein>
<dbReference type="PANTHER" id="PTHR43245:SF58">
    <property type="entry name" value="BLL5923 PROTEIN"/>
    <property type="match status" value="1"/>
</dbReference>
<dbReference type="Proteomes" id="UP001239462">
    <property type="component" value="Unassembled WGS sequence"/>
</dbReference>
<reference evidence="2 3" key="1">
    <citation type="submission" date="2023-06" db="EMBL/GenBank/DDBJ databases">
        <title>Roseiconus lacunae JC819 isolated from Gulf of Mannar region, Tamil Nadu.</title>
        <authorList>
            <person name="Pk S."/>
            <person name="Ch S."/>
            <person name="Ch V.R."/>
        </authorList>
    </citation>
    <scope>NUCLEOTIDE SEQUENCE [LARGE SCALE GENOMIC DNA]</scope>
    <source>
        <strain evidence="2 3">JC819</strain>
    </source>
</reference>
<dbReference type="CDD" id="cd08946">
    <property type="entry name" value="SDR_e"/>
    <property type="match status" value="1"/>
</dbReference>
<feature type="domain" description="NAD-dependent epimerase/dehydratase" evidence="1">
    <location>
        <begin position="3"/>
        <end position="219"/>
    </location>
</feature>
<dbReference type="Pfam" id="PF01370">
    <property type="entry name" value="Epimerase"/>
    <property type="match status" value="1"/>
</dbReference>
<sequence>MRIALTGATGFLGRYLIRELAKTHDVQAWHRGEKPPVKRWPVLWITGQLGDAQATKALVEGVDAVIHSGLHRTGESLMDAADDPVEYWQRNATGSLQLLEAAHQAGVKRFVFVSSGAVHDDVLPHFKLDETHPLRPNTLYGAYKASVETLVHHYGKSSEMCCVSVRPTAIYGVADPVKHSKWFDLIQSVAAGQAVTATGGSKSVHAQDVAKACHLLMNVTGELDDAAISGETFNCCDRMISDFQVASIAREISGSSATIEGPEKVAKNAIVTGKLQSLGIDFGGEPLLRKTVEQLLAET</sequence>
<dbReference type="SUPFAM" id="SSF51735">
    <property type="entry name" value="NAD(P)-binding Rossmann-fold domains"/>
    <property type="match status" value="1"/>
</dbReference>
<dbReference type="Gene3D" id="3.40.50.720">
    <property type="entry name" value="NAD(P)-binding Rossmann-like Domain"/>
    <property type="match status" value="1"/>
</dbReference>
<evidence type="ECO:0000313" key="2">
    <source>
        <dbReference type="EMBL" id="MDM4016301.1"/>
    </source>
</evidence>
<dbReference type="RefSeq" id="WP_289163931.1">
    <property type="nucleotide sequence ID" value="NZ_CP141221.1"/>
</dbReference>
<accession>A0ABT7PJ54</accession>
<dbReference type="InterPro" id="IPR050177">
    <property type="entry name" value="Lipid_A_modif_metabolic_enz"/>
</dbReference>
<dbReference type="InterPro" id="IPR036291">
    <property type="entry name" value="NAD(P)-bd_dom_sf"/>
</dbReference>
<organism evidence="2 3">
    <name type="scientific">Roseiconus lacunae</name>
    <dbReference type="NCBI Taxonomy" id="2605694"/>
    <lineage>
        <taxon>Bacteria</taxon>
        <taxon>Pseudomonadati</taxon>
        <taxon>Planctomycetota</taxon>
        <taxon>Planctomycetia</taxon>
        <taxon>Pirellulales</taxon>
        <taxon>Pirellulaceae</taxon>
        <taxon>Roseiconus</taxon>
    </lineage>
</organism>
<keyword evidence="3" id="KW-1185">Reference proteome</keyword>
<dbReference type="PANTHER" id="PTHR43245">
    <property type="entry name" value="BIFUNCTIONAL POLYMYXIN RESISTANCE PROTEIN ARNA"/>
    <property type="match status" value="1"/>
</dbReference>
<evidence type="ECO:0000259" key="1">
    <source>
        <dbReference type="Pfam" id="PF01370"/>
    </source>
</evidence>
<gene>
    <name evidence="2" type="ORF">QTN89_12735</name>
</gene>
<proteinExistence type="predicted"/>
<evidence type="ECO:0000313" key="3">
    <source>
        <dbReference type="Proteomes" id="UP001239462"/>
    </source>
</evidence>